<dbReference type="AlphaFoldDB" id="A0A3M7PBV9"/>
<dbReference type="EMBL" id="REGN01012106">
    <property type="protein sequence ID" value="RMZ96542.1"/>
    <property type="molecule type" value="Genomic_DNA"/>
</dbReference>
<comment type="caution">
    <text evidence="1">The sequence shown here is derived from an EMBL/GenBank/DDBJ whole genome shotgun (WGS) entry which is preliminary data.</text>
</comment>
<proteinExistence type="predicted"/>
<protein>
    <submittedName>
        <fullName evidence="1">Uncharacterized protein</fullName>
    </submittedName>
</protein>
<keyword evidence="2" id="KW-1185">Reference proteome</keyword>
<evidence type="ECO:0000313" key="2">
    <source>
        <dbReference type="Proteomes" id="UP000276133"/>
    </source>
</evidence>
<organism evidence="1 2">
    <name type="scientific">Brachionus plicatilis</name>
    <name type="common">Marine rotifer</name>
    <name type="synonym">Brachionus muelleri</name>
    <dbReference type="NCBI Taxonomy" id="10195"/>
    <lineage>
        <taxon>Eukaryota</taxon>
        <taxon>Metazoa</taxon>
        <taxon>Spiralia</taxon>
        <taxon>Gnathifera</taxon>
        <taxon>Rotifera</taxon>
        <taxon>Eurotatoria</taxon>
        <taxon>Monogononta</taxon>
        <taxon>Pseudotrocha</taxon>
        <taxon>Ploima</taxon>
        <taxon>Brachionidae</taxon>
        <taxon>Brachionus</taxon>
    </lineage>
</organism>
<sequence>PAHIKSISKVQAARIIHDMKQFQKILDQNYPFIENFDLQMIKLTFQKKHARFSTKYYKRKVGKF</sequence>
<name>A0A3M7PBV9_BRAPC</name>
<accession>A0A3M7PBV9</accession>
<evidence type="ECO:0000313" key="1">
    <source>
        <dbReference type="EMBL" id="RMZ96542.1"/>
    </source>
</evidence>
<dbReference type="Proteomes" id="UP000276133">
    <property type="component" value="Unassembled WGS sequence"/>
</dbReference>
<feature type="non-terminal residue" evidence="1">
    <location>
        <position position="1"/>
    </location>
</feature>
<reference evidence="1 2" key="1">
    <citation type="journal article" date="2018" name="Sci. Rep.">
        <title>Genomic signatures of local adaptation to the degree of environmental predictability in rotifers.</title>
        <authorList>
            <person name="Franch-Gras L."/>
            <person name="Hahn C."/>
            <person name="Garcia-Roger E.M."/>
            <person name="Carmona M.J."/>
            <person name="Serra M."/>
            <person name="Gomez A."/>
        </authorList>
    </citation>
    <scope>NUCLEOTIDE SEQUENCE [LARGE SCALE GENOMIC DNA]</scope>
    <source>
        <strain evidence="1">HYR1</strain>
    </source>
</reference>
<gene>
    <name evidence="1" type="ORF">BpHYR1_016176</name>
</gene>